<comment type="similarity">
    <text evidence="5">Belongs to the Rap family.</text>
</comment>
<dbReference type="Gene3D" id="1.25.40.10">
    <property type="entry name" value="Tetratricopeptide repeat domain"/>
    <property type="match status" value="2"/>
</dbReference>
<dbReference type="KEGG" id="fax:FUAX_18770"/>
<dbReference type="InterPro" id="IPR019734">
    <property type="entry name" value="TPR_rpt"/>
</dbReference>
<feature type="transmembrane region" description="Helical" evidence="8">
    <location>
        <begin position="421"/>
        <end position="439"/>
    </location>
</feature>
<dbReference type="PANTHER" id="PTHR46630">
    <property type="entry name" value="TETRATRICOPEPTIDE REPEAT PROTEIN 29"/>
    <property type="match status" value="1"/>
</dbReference>
<dbReference type="InterPro" id="IPR011990">
    <property type="entry name" value="TPR-like_helical_dom_sf"/>
</dbReference>
<evidence type="ECO:0000256" key="3">
    <source>
        <dbReference type="ARBA" id="ARBA00022737"/>
    </source>
</evidence>
<keyword evidence="8" id="KW-1133">Transmembrane helix</keyword>
<evidence type="ECO:0000256" key="6">
    <source>
        <dbReference type="PROSITE-ProRule" id="PRU00339"/>
    </source>
</evidence>
<keyword evidence="3" id="KW-0677">Repeat</keyword>
<accession>A0AAU9DET4</accession>
<name>A0AAU9DET4_9BACT</name>
<evidence type="ECO:0008006" key="11">
    <source>
        <dbReference type="Google" id="ProtNLM"/>
    </source>
</evidence>
<keyword evidence="10" id="KW-1185">Reference proteome</keyword>
<dbReference type="SUPFAM" id="SSF46894">
    <property type="entry name" value="C-terminal effector domain of the bipartite response regulators"/>
    <property type="match status" value="1"/>
</dbReference>
<dbReference type="Pfam" id="PF13181">
    <property type="entry name" value="TPR_8"/>
    <property type="match status" value="2"/>
</dbReference>
<evidence type="ECO:0000256" key="7">
    <source>
        <dbReference type="SAM" id="Coils"/>
    </source>
</evidence>
<organism evidence="9 10">
    <name type="scientific">Fulvitalea axinellae</name>
    <dbReference type="NCBI Taxonomy" id="1182444"/>
    <lineage>
        <taxon>Bacteria</taxon>
        <taxon>Pseudomonadati</taxon>
        <taxon>Bacteroidota</taxon>
        <taxon>Cytophagia</taxon>
        <taxon>Cytophagales</taxon>
        <taxon>Persicobacteraceae</taxon>
        <taxon>Fulvitalea</taxon>
    </lineage>
</organism>
<feature type="repeat" description="TPR" evidence="6">
    <location>
        <begin position="177"/>
        <end position="210"/>
    </location>
</feature>
<evidence type="ECO:0000256" key="2">
    <source>
        <dbReference type="ARBA" id="ARBA00022490"/>
    </source>
</evidence>
<dbReference type="PROSITE" id="PS50005">
    <property type="entry name" value="TPR"/>
    <property type="match status" value="2"/>
</dbReference>
<evidence type="ECO:0000256" key="1">
    <source>
        <dbReference type="ARBA" id="ARBA00004496"/>
    </source>
</evidence>
<evidence type="ECO:0000313" key="9">
    <source>
        <dbReference type="EMBL" id="BDD09445.1"/>
    </source>
</evidence>
<evidence type="ECO:0000256" key="4">
    <source>
        <dbReference type="ARBA" id="ARBA00022803"/>
    </source>
</evidence>
<gene>
    <name evidence="9" type="ORF">FUAX_18770</name>
</gene>
<feature type="coiled-coil region" evidence="7">
    <location>
        <begin position="451"/>
        <end position="483"/>
    </location>
</feature>
<dbReference type="InterPro" id="IPR016032">
    <property type="entry name" value="Sig_transdc_resp-reg_C-effctor"/>
</dbReference>
<dbReference type="EMBL" id="AP025314">
    <property type="protein sequence ID" value="BDD09445.1"/>
    <property type="molecule type" value="Genomic_DNA"/>
</dbReference>
<evidence type="ECO:0000256" key="8">
    <source>
        <dbReference type="SAM" id="Phobius"/>
    </source>
</evidence>
<dbReference type="SMART" id="SM00028">
    <property type="entry name" value="TPR"/>
    <property type="match status" value="4"/>
</dbReference>
<keyword evidence="4 6" id="KW-0802">TPR repeat</keyword>
<evidence type="ECO:0000256" key="5">
    <source>
        <dbReference type="ARBA" id="ARBA00038253"/>
    </source>
</evidence>
<evidence type="ECO:0000313" key="10">
    <source>
        <dbReference type="Proteomes" id="UP001348817"/>
    </source>
</evidence>
<sequence>MGVVKSIRVKIVVGIVFFLSLASRTFCEKGNNADGTRALWLADSAYNSIVGSEHKKKNKQRAYVAYDSLFNAIDSTLSFAVTIRPSTKDSLLMYGTYSLMARMVMDFYANRKDGYESNYEQTKKWLERRGASVQLKLRLEFLRGSFLMKQGRHKQALSIFQESTRLATNSSDTMYMGKGYYYVGRILSKESDFKKANESFRKAIDAYKTVGNQVGQSAVYNALALNHKDMKNLDSALFFYKKSLSYFPEVIGYQRATNKATLVNNIGNVFLEMNMPDSASRYVFQSNKTYKRLGNAIDILKSNNNLGKYYALKGNRKKAIETYESNLSIKPYQKAYDEILLVTMRELSDLYAKDKNYNTAYSYLDRHRQISDSVNRHKNLKEIENAVYEEELKTRDAKYALLGKEKELLDLEKLWVSKQRGWLLVLLILTIVFAVYVVLRQRGVIRRSNKILELERELSQNQIALKEVQRSELELRVNSQREEMEKFAYATNKQISLFNEFDEKISQLKTAEGYVRAQQLNSLQLWIRQSMTSLTKDEATGKKLSQLGEDYFVRLNRKYPDLNKNESELFGLFYLGLTNKEISVLLNTSAKSIEMKKYRLRKKTNISREVDFSEIDLG</sequence>
<dbReference type="GO" id="GO:0005737">
    <property type="term" value="C:cytoplasm"/>
    <property type="evidence" value="ECO:0007669"/>
    <property type="project" value="UniProtKB-SubCell"/>
</dbReference>
<comment type="subcellular location">
    <subcellularLocation>
        <location evidence="1">Cytoplasm</location>
    </subcellularLocation>
</comment>
<keyword evidence="8" id="KW-0812">Transmembrane</keyword>
<dbReference type="PANTHER" id="PTHR46630:SF1">
    <property type="entry name" value="TETRATRICOPEPTIDE REPEAT PROTEIN 29"/>
    <property type="match status" value="1"/>
</dbReference>
<feature type="repeat" description="TPR" evidence="6">
    <location>
        <begin position="300"/>
        <end position="333"/>
    </location>
</feature>
<keyword evidence="2" id="KW-0963">Cytoplasm</keyword>
<dbReference type="SUPFAM" id="SSF81901">
    <property type="entry name" value="HCP-like"/>
    <property type="match status" value="1"/>
</dbReference>
<dbReference type="InterPro" id="IPR051476">
    <property type="entry name" value="Bac_ResReg_Asp_Phosphatase"/>
</dbReference>
<dbReference type="Proteomes" id="UP001348817">
    <property type="component" value="Chromosome"/>
</dbReference>
<dbReference type="RefSeq" id="WP_338394646.1">
    <property type="nucleotide sequence ID" value="NZ_AP025314.1"/>
</dbReference>
<dbReference type="GO" id="GO:0003677">
    <property type="term" value="F:DNA binding"/>
    <property type="evidence" value="ECO:0007669"/>
    <property type="project" value="InterPro"/>
</dbReference>
<protein>
    <recommendedName>
        <fullName evidence="11">Tetratricopeptide repeat protein</fullName>
    </recommendedName>
</protein>
<keyword evidence="8" id="KW-0472">Membrane</keyword>
<keyword evidence="7" id="KW-0175">Coiled coil</keyword>
<dbReference type="AlphaFoldDB" id="A0AAU9DET4"/>
<reference evidence="9 10" key="1">
    <citation type="submission" date="2021-12" db="EMBL/GenBank/DDBJ databases">
        <title>Genome sequencing of bacteria with rrn-lacking chromosome and rrn-plasmid.</title>
        <authorList>
            <person name="Anda M."/>
            <person name="Iwasaki W."/>
        </authorList>
    </citation>
    <scope>NUCLEOTIDE SEQUENCE [LARGE SCALE GENOMIC DNA]</scope>
    <source>
        <strain evidence="9 10">DSM 100852</strain>
    </source>
</reference>
<proteinExistence type="inferred from homology"/>
<dbReference type="GO" id="GO:0006355">
    <property type="term" value="P:regulation of DNA-templated transcription"/>
    <property type="evidence" value="ECO:0007669"/>
    <property type="project" value="InterPro"/>
</dbReference>